<evidence type="ECO:0000256" key="2">
    <source>
        <dbReference type="ARBA" id="ARBA00005983"/>
    </source>
</evidence>
<evidence type="ECO:0000256" key="10">
    <source>
        <dbReference type="ARBA" id="ARBA00023264"/>
    </source>
</evidence>
<evidence type="ECO:0000259" key="11">
    <source>
        <dbReference type="PROSITE" id="PS50146"/>
    </source>
</evidence>
<evidence type="ECO:0000256" key="1">
    <source>
        <dbReference type="ARBA" id="ARBA00001946"/>
    </source>
</evidence>
<dbReference type="PROSITE" id="PS50146">
    <property type="entry name" value="DAGK"/>
    <property type="match status" value="1"/>
</dbReference>
<dbReference type="InterPro" id="IPR045540">
    <property type="entry name" value="YegS/DAGK_C"/>
</dbReference>
<evidence type="ECO:0000256" key="5">
    <source>
        <dbReference type="ARBA" id="ARBA00022741"/>
    </source>
</evidence>
<dbReference type="Pfam" id="PF00781">
    <property type="entry name" value="DAGK_cat"/>
    <property type="match status" value="1"/>
</dbReference>
<comment type="similarity">
    <text evidence="2">Belongs to the diacylglycerol/lipid kinase family.</text>
</comment>
<keyword evidence="9" id="KW-0594">Phospholipid biosynthesis</keyword>
<name>A0A1I4MMR1_9BACI</name>
<keyword evidence="10" id="KW-1208">Phospholipid metabolism</keyword>
<accession>A0A1I4MMR1</accession>
<evidence type="ECO:0000313" key="13">
    <source>
        <dbReference type="Proteomes" id="UP000199668"/>
    </source>
</evidence>
<evidence type="ECO:0000256" key="8">
    <source>
        <dbReference type="ARBA" id="ARBA00023098"/>
    </source>
</evidence>
<dbReference type="EMBL" id="FOTY01000012">
    <property type="protein sequence ID" value="SFM04539.1"/>
    <property type="molecule type" value="Genomic_DNA"/>
</dbReference>
<evidence type="ECO:0000256" key="4">
    <source>
        <dbReference type="ARBA" id="ARBA00022679"/>
    </source>
</evidence>
<keyword evidence="6 12" id="KW-0418">Kinase</keyword>
<keyword evidence="5" id="KW-0547">Nucleotide-binding</keyword>
<dbReference type="InterPro" id="IPR017438">
    <property type="entry name" value="ATP-NAD_kinase_N"/>
</dbReference>
<dbReference type="SUPFAM" id="SSF111331">
    <property type="entry name" value="NAD kinase/diacylglycerol kinase-like"/>
    <property type="match status" value="1"/>
</dbReference>
<organism evidence="12 13">
    <name type="scientific">Salibacterium qingdaonense</name>
    <dbReference type="NCBI Taxonomy" id="266892"/>
    <lineage>
        <taxon>Bacteria</taxon>
        <taxon>Bacillati</taxon>
        <taxon>Bacillota</taxon>
        <taxon>Bacilli</taxon>
        <taxon>Bacillales</taxon>
        <taxon>Bacillaceae</taxon>
    </lineage>
</organism>
<dbReference type="Proteomes" id="UP000199668">
    <property type="component" value="Unassembled WGS sequence"/>
</dbReference>
<dbReference type="Pfam" id="PF19279">
    <property type="entry name" value="YegS_C"/>
    <property type="match status" value="1"/>
</dbReference>
<evidence type="ECO:0000256" key="7">
    <source>
        <dbReference type="ARBA" id="ARBA00022840"/>
    </source>
</evidence>
<comment type="cofactor">
    <cofactor evidence="1">
        <name>Mg(2+)</name>
        <dbReference type="ChEBI" id="CHEBI:18420"/>
    </cofactor>
</comment>
<reference evidence="12 13" key="1">
    <citation type="submission" date="2016-10" db="EMBL/GenBank/DDBJ databases">
        <authorList>
            <person name="de Groot N.N."/>
        </authorList>
    </citation>
    <scope>NUCLEOTIDE SEQUENCE [LARGE SCALE GENOMIC DNA]</scope>
    <source>
        <strain evidence="12 13">CGMCC 1.6134</strain>
    </source>
</reference>
<keyword evidence="13" id="KW-1185">Reference proteome</keyword>
<dbReference type="OrthoDB" id="142078at2"/>
<keyword evidence="8" id="KW-0443">Lipid metabolism</keyword>
<dbReference type="RefSeq" id="WP_090927047.1">
    <property type="nucleotide sequence ID" value="NZ_FOTY01000012.1"/>
</dbReference>
<dbReference type="GO" id="GO:0005524">
    <property type="term" value="F:ATP binding"/>
    <property type="evidence" value="ECO:0007669"/>
    <property type="project" value="UniProtKB-KW"/>
</dbReference>
<keyword evidence="7" id="KW-0067">ATP-binding</keyword>
<sequence length="298" mass="32843">MYEKALMLINGNSGPSFIQKNIELTAGILTSHIEEIVIRKTLYKGQAEEVLQEKGHEYQLIIILGGDGTVHECVNGLAALEHPPQVCILPGGTCNDFARTLAVPQNIKKAAESLMNGTTRYVDIGTINERFFANFYGIGLIAQTSENINGDWKNKLGKVSYLLSALQTFTNPEPFSFELTLDGETVVDEGVMVLVVNGNFIGASQLPFPGIVPDDGWFNVFIVSQGGASLLREYLTAKNPFTWDPKPTDVKHYQARHVKLDTPEPMKADTDGEIYMKTPAVIDNLPYRIPFLVPDTPV</sequence>
<protein>
    <submittedName>
        <fullName evidence="12">Lipid kinase, YegS/Rv2252/BmrU family</fullName>
    </submittedName>
</protein>
<feature type="domain" description="DAGKc" evidence="11">
    <location>
        <begin position="1"/>
        <end position="130"/>
    </location>
</feature>
<dbReference type="Gene3D" id="3.40.50.10330">
    <property type="entry name" value="Probable inorganic polyphosphate/atp-NAD kinase, domain 1"/>
    <property type="match status" value="1"/>
</dbReference>
<evidence type="ECO:0000256" key="9">
    <source>
        <dbReference type="ARBA" id="ARBA00023209"/>
    </source>
</evidence>
<gene>
    <name evidence="12" type="ORF">SAMN04488054_11290</name>
</gene>
<dbReference type="GO" id="GO:0004143">
    <property type="term" value="F:ATP-dependent diacylglycerol kinase activity"/>
    <property type="evidence" value="ECO:0007669"/>
    <property type="project" value="TreeGrafter"/>
</dbReference>
<dbReference type="NCBIfam" id="TIGR00147">
    <property type="entry name" value="YegS/Rv2252/BmrU family lipid kinase"/>
    <property type="match status" value="1"/>
</dbReference>
<evidence type="ECO:0000256" key="6">
    <source>
        <dbReference type="ARBA" id="ARBA00022777"/>
    </source>
</evidence>
<dbReference type="GO" id="GO:0008654">
    <property type="term" value="P:phospholipid biosynthetic process"/>
    <property type="evidence" value="ECO:0007669"/>
    <property type="project" value="UniProtKB-KW"/>
</dbReference>
<dbReference type="PANTHER" id="PTHR12358">
    <property type="entry name" value="SPHINGOSINE KINASE"/>
    <property type="match status" value="1"/>
</dbReference>
<dbReference type="GO" id="GO:0005886">
    <property type="term" value="C:plasma membrane"/>
    <property type="evidence" value="ECO:0007669"/>
    <property type="project" value="TreeGrafter"/>
</dbReference>
<dbReference type="PANTHER" id="PTHR12358:SF107">
    <property type="entry name" value="LIPID KINASE BMRU-RELATED"/>
    <property type="match status" value="1"/>
</dbReference>
<keyword evidence="4" id="KW-0808">Transferase</keyword>
<dbReference type="AlphaFoldDB" id="A0A1I4MMR1"/>
<dbReference type="STRING" id="266892.SAMN04488054_11290"/>
<dbReference type="InterPro" id="IPR005218">
    <property type="entry name" value="Diacylglycerol/lipid_kinase"/>
</dbReference>
<dbReference type="Gene3D" id="2.60.200.40">
    <property type="match status" value="1"/>
</dbReference>
<evidence type="ECO:0000256" key="3">
    <source>
        <dbReference type="ARBA" id="ARBA00022516"/>
    </source>
</evidence>
<dbReference type="SMART" id="SM00046">
    <property type="entry name" value="DAGKc"/>
    <property type="match status" value="1"/>
</dbReference>
<dbReference type="InterPro" id="IPR001206">
    <property type="entry name" value="Diacylglycerol_kinase_cat_dom"/>
</dbReference>
<proteinExistence type="inferred from homology"/>
<dbReference type="InterPro" id="IPR050187">
    <property type="entry name" value="Lipid_Phosphate_FormReg"/>
</dbReference>
<dbReference type="InterPro" id="IPR016064">
    <property type="entry name" value="NAD/diacylglycerol_kinase_sf"/>
</dbReference>
<keyword evidence="3" id="KW-0444">Lipid biosynthesis</keyword>
<evidence type="ECO:0000313" key="12">
    <source>
        <dbReference type="EMBL" id="SFM04539.1"/>
    </source>
</evidence>